<keyword evidence="3" id="KW-1185">Reference proteome</keyword>
<gene>
    <name evidence="2" type="ORF">I313_06590</name>
</gene>
<dbReference type="EMBL" id="KN847915">
    <property type="protein sequence ID" value="KIR37587.1"/>
    <property type="molecule type" value="Genomic_DNA"/>
</dbReference>
<feature type="transmembrane region" description="Helical" evidence="1">
    <location>
        <begin position="152"/>
        <end position="170"/>
    </location>
</feature>
<reference evidence="2 3" key="1">
    <citation type="submission" date="2015-01" db="EMBL/GenBank/DDBJ databases">
        <title>The Genome Sequence of Cryptococcus gattii Ram5.</title>
        <authorList>
            <consortium name="The Broad Institute Genomics Platform"/>
            <person name="Cuomo C."/>
            <person name="Litvintseva A."/>
            <person name="Chen Y."/>
            <person name="Heitman J."/>
            <person name="Sun S."/>
            <person name="Springer D."/>
            <person name="Dromer F."/>
            <person name="Young S."/>
            <person name="Zeng Q."/>
            <person name="Gargeya S."/>
            <person name="Abouelleil A."/>
            <person name="Alvarado L."/>
            <person name="Chapman S.B."/>
            <person name="Gainer-Dewar J."/>
            <person name="Goldberg J."/>
            <person name="Griggs A."/>
            <person name="Gujja S."/>
            <person name="Hansen M."/>
            <person name="Howarth C."/>
            <person name="Imamovic A."/>
            <person name="Larimer J."/>
            <person name="Murphy C."/>
            <person name="Naylor J."/>
            <person name="Pearson M."/>
            <person name="Priest M."/>
            <person name="Roberts A."/>
            <person name="Saif S."/>
            <person name="Shea T."/>
            <person name="Sykes S."/>
            <person name="Wortman J."/>
            <person name="Nusbaum C."/>
            <person name="Birren B."/>
        </authorList>
    </citation>
    <scope>NUCLEOTIDE SEQUENCE [LARGE SCALE GENOMIC DNA]</scope>
    <source>
        <strain evidence="2 3">Ram5</strain>
    </source>
</reference>
<keyword evidence="1" id="KW-0812">Transmembrane</keyword>
<feature type="transmembrane region" description="Helical" evidence="1">
    <location>
        <begin position="28"/>
        <end position="48"/>
    </location>
</feature>
<dbReference type="AlphaFoldDB" id="A0A0D0SWR4"/>
<evidence type="ECO:0000313" key="2">
    <source>
        <dbReference type="EMBL" id="KIR37587.1"/>
    </source>
</evidence>
<name>A0A0D0SWR4_9TREE</name>
<keyword evidence="1" id="KW-0472">Membrane</keyword>
<evidence type="ECO:0000313" key="3">
    <source>
        <dbReference type="Proteomes" id="UP000053392"/>
    </source>
</evidence>
<protein>
    <submittedName>
        <fullName evidence="2">Uncharacterized protein</fullName>
    </submittedName>
</protein>
<accession>A0A0D0SWR4</accession>
<sequence length="302" mass="33819">MSSYDPLPDEVITPEQFRQSMRLVRLQIAVPISVLVAMGTNLVCALALKPGLSGISSLFPTFLTPNALMIELYWAVLFGLQIGFCLEMLVHGVGLRFAVANWLQAAWAVFFTLQFFVGAEVVLLINALNVLSIHMTLLYYPPTLKRPMDAIFIHAPMTMFLAILFQLDWLHSGFIAIGWVIKDENKWGKYTWQAVACVAGVNIVSALWAGARQLYLLTTASMYLLFSLLFSSPRTNPTLPTTALPKPPPLLVTIIACLVLHPITLIVGVAWKRSLERQGRIRLEEDVERVEEERGRHERESA</sequence>
<dbReference type="PANTHER" id="PTHR37992:SF1">
    <property type="entry name" value="DUF1774-DOMAIN-CONTAINING PROTEIN"/>
    <property type="match status" value="1"/>
</dbReference>
<feature type="transmembrane region" description="Helical" evidence="1">
    <location>
        <begin position="68"/>
        <end position="90"/>
    </location>
</feature>
<feature type="transmembrane region" description="Helical" evidence="1">
    <location>
        <begin position="250"/>
        <end position="271"/>
    </location>
</feature>
<feature type="transmembrane region" description="Helical" evidence="1">
    <location>
        <begin position="97"/>
        <end position="117"/>
    </location>
</feature>
<feature type="transmembrane region" description="Helical" evidence="1">
    <location>
        <begin position="190"/>
        <end position="209"/>
    </location>
</feature>
<dbReference type="OrthoDB" id="3342455at2759"/>
<proteinExistence type="predicted"/>
<organism evidence="2 3">
    <name type="scientific">Cryptococcus deuterogattii Ram5</name>
    <dbReference type="NCBI Taxonomy" id="1296110"/>
    <lineage>
        <taxon>Eukaryota</taxon>
        <taxon>Fungi</taxon>
        <taxon>Dikarya</taxon>
        <taxon>Basidiomycota</taxon>
        <taxon>Agaricomycotina</taxon>
        <taxon>Tremellomycetes</taxon>
        <taxon>Tremellales</taxon>
        <taxon>Cryptococcaceae</taxon>
        <taxon>Cryptococcus</taxon>
        <taxon>Cryptococcus gattii species complex</taxon>
    </lineage>
</organism>
<dbReference type="Proteomes" id="UP000053392">
    <property type="component" value="Unassembled WGS sequence"/>
</dbReference>
<dbReference type="PANTHER" id="PTHR37992">
    <property type="entry name" value="EXPRESSED PROTEIN"/>
    <property type="match status" value="1"/>
</dbReference>
<dbReference type="InterPro" id="IPR013920">
    <property type="entry name" value="DUF1774_fun"/>
</dbReference>
<dbReference type="HOGENOM" id="CLU_033260_0_0_1"/>
<evidence type="ECO:0000256" key="1">
    <source>
        <dbReference type="SAM" id="Phobius"/>
    </source>
</evidence>
<keyword evidence="1" id="KW-1133">Transmembrane helix</keyword>